<keyword evidence="11 14" id="KW-0482">Metalloprotease</keyword>
<evidence type="ECO:0000313" key="20">
    <source>
        <dbReference type="EMBL" id="TQL75054.1"/>
    </source>
</evidence>
<evidence type="ECO:0000256" key="6">
    <source>
        <dbReference type="ARBA" id="ARBA00022723"/>
    </source>
</evidence>
<feature type="region of interest" description="Disordered" evidence="18">
    <location>
        <begin position="380"/>
        <end position="403"/>
    </location>
</feature>
<feature type="binding site" evidence="16">
    <location>
        <position position="85"/>
    </location>
    <ligand>
        <name>Zn(2+)</name>
        <dbReference type="ChEBI" id="CHEBI:29105"/>
        <note>catalytic</note>
    </ligand>
</feature>
<dbReference type="AlphaFoldDB" id="A0A543AR64"/>
<reference evidence="20 21" key="1">
    <citation type="submission" date="2019-06" db="EMBL/GenBank/DDBJ databases">
        <title>Sequencing the genomes of 1000 actinobacteria strains.</title>
        <authorList>
            <person name="Klenk H.-P."/>
        </authorList>
    </citation>
    <scope>NUCLEOTIDE SEQUENCE [LARGE SCALE GENOMIC DNA]</scope>
    <source>
        <strain evidence="20 21">DSM 45928</strain>
    </source>
</reference>
<evidence type="ECO:0000313" key="21">
    <source>
        <dbReference type="Proteomes" id="UP000317043"/>
    </source>
</evidence>
<dbReference type="InterPro" id="IPR046342">
    <property type="entry name" value="CBS_dom_sf"/>
</dbReference>
<comment type="caution">
    <text evidence="20">The sequence shown here is derived from an EMBL/GenBank/DDBJ whole genome shotgun (WGS) entry which is preliminary data.</text>
</comment>
<feature type="transmembrane region" description="Helical" evidence="14">
    <location>
        <begin position="62"/>
        <end position="80"/>
    </location>
</feature>
<comment type="similarity">
    <text evidence="2 14">Belongs to the peptidase M50B family.</text>
</comment>
<keyword evidence="3 14" id="KW-1003">Cell membrane</keyword>
<evidence type="ECO:0000256" key="7">
    <source>
        <dbReference type="ARBA" id="ARBA00022737"/>
    </source>
</evidence>
<dbReference type="CDD" id="cd06164">
    <property type="entry name" value="S2P-M50_SpoIVFB_CBS"/>
    <property type="match status" value="1"/>
</dbReference>
<dbReference type="Proteomes" id="UP000317043">
    <property type="component" value="Unassembled WGS sequence"/>
</dbReference>
<evidence type="ECO:0000256" key="11">
    <source>
        <dbReference type="ARBA" id="ARBA00023049"/>
    </source>
</evidence>
<keyword evidence="5 14" id="KW-0812">Transmembrane</keyword>
<keyword evidence="4 14" id="KW-0645">Protease</keyword>
<feature type="binding site" evidence="16">
    <location>
        <position position="177"/>
    </location>
    <ligand>
        <name>Zn(2+)</name>
        <dbReference type="ChEBI" id="CHEBI:29105"/>
        <note>catalytic</note>
    </ligand>
</feature>
<dbReference type="EMBL" id="VFOW01000001">
    <property type="protein sequence ID" value="TQL75054.1"/>
    <property type="molecule type" value="Genomic_DNA"/>
</dbReference>
<proteinExistence type="inferred from homology"/>
<dbReference type="PIRSF" id="PIRSF006404">
    <property type="entry name" value="UCP006404_Pept_M50_CBS"/>
    <property type="match status" value="1"/>
</dbReference>
<protein>
    <recommendedName>
        <fullName evidence="14">Zinc metalloprotease</fullName>
    </recommendedName>
</protein>
<comment type="subcellular location">
    <subcellularLocation>
        <location evidence="1 14">Cell membrane</location>
        <topology evidence="1 14">Multi-pass membrane protein</topology>
    </subcellularLocation>
</comment>
<feature type="transmembrane region" description="Helical" evidence="14">
    <location>
        <begin position="122"/>
        <end position="144"/>
    </location>
</feature>
<dbReference type="Pfam" id="PF02163">
    <property type="entry name" value="Peptidase_M50"/>
    <property type="match status" value="2"/>
</dbReference>
<name>A0A543AR64_9ACTN</name>
<evidence type="ECO:0000256" key="4">
    <source>
        <dbReference type="ARBA" id="ARBA00022670"/>
    </source>
</evidence>
<keyword evidence="10 14" id="KW-1133">Transmembrane helix</keyword>
<dbReference type="PANTHER" id="PTHR39188:SF3">
    <property type="entry name" value="STAGE IV SPORULATION PROTEIN FB"/>
    <property type="match status" value="1"/>
</dbReference>
<dbReference type="InterPro" id="IPR008915">
    <property type="entry name" value="Peptidase_M50"/>
</dbReference>
<evidence type="ECO:0000256" key="10">
    <source>
        <dbReference type="ARBA" id="ARBA00022989"/>
    </source>
</evidence>
<keyword evidence="21" id="KW-1185">Reference proteome</keyword>
<dbReference type="InterPro" id="IPR000644">
    <property type="entry name" value="CBS_dom"/>
</dbReference>
<gene>
    <name evidence="20" type="ORF">FB566_0546</name>
</gene>
<evidence type="ECO:0000256" key="18">
    <source>
        <dbReference type="SAM" id="MobiDB-lite"/>
    </source>
</evidence>
<evidence type="ECO:0000259" key="19">
    <source>
        <dbReference type="PROSITE" id="PS51371"/>
    </source>
</evidence>
<feature type="active site" evidence="15">
    <location>
        <position position="82"/>
    </location>
</feature>
<keyword evidence="6 14" id="KW-0479">Metal-binding</keyword>
<evidence type="ECO:0000256" key="15">
    <source>
        <dbReference type="PIRSR" id="PIRSR006404-1"/>
    </source>
</evidence>
<evidence type="ECO:0000256" key="17">
    <source>
        <dbReference type="PROSITE-ProRule" id="PRU00703"/>
    </source>
</evidence>
<evidence type="ECO:0000256" key="2">
    <source>
        <dbReference type="ARBA" id="ARBA00007931"/>
    </source>
</evidence>
<evidence type="ECO:0000256" key="3">
    <source>
        <dbReference type="ARBA" id="ARBA00022475"/>
    </source>
</evidence>
<evidence type="ECO:0000256" key="8">
    <source>
        <dbReference type="ARBA" id="ARBA00022801"/>
    </source>
</evidence>
<dbReference type="Gene3D" id="3.10.580.10">
    <property type="entry name" value="CBS-domain"/>
    <property type="match status" value="1"/>
</dbReference>
<keyword evidence="8 14" id="KW-0378">Hydrolase</keyword>
<feature type="transmembrane region" description="Helical" evidence="14">
    <location>
        <begin position="150"/>
        <end position="171"/>
    </location>
</feature>
<feature type="transmembrane region" description="Helical" evidence="14">
    <location>
        <begin position="217"/>
        <end position="241"/>
    </location>
</feature>
<dbReference type="GO" id="GO:0008237">
    <property type="term" value="F:metallopeptidase activity"/>
    <property type="evidence" value="ECO:0007669"/>
    <property type="project" value="UniProtKB-UniRule"/>
</dbReference>
<dbReference type="PANTHER" id="PTHR39188">
    <property type="entry name" value="MEMBRANE-ASSOCIATED ZINC METALLOPROTEASE M50B"/>
    <property type="match status" value="1"/>
</dbReference>
<dbReference type="GO" id="GO:0046872">
    <property type="term" value="F:metal ion binding"/>
    <property type="evidence" value="ECO:0007669"/>
    <property type="project" value="UniProtKB-UniRule"/>
</dbReference>
<dbReference type="Pfam" id="PF00571">
    <property type="entry name" value="CBS"/>
    <property type="match status" value="1"/>
</dbReference>
<evidence type="ECO:0000256" key="13">
    <source>
        <dbReference type="ARBA" id="ARBA00023136"/>
    </source>
</evidence>
<dbReference type="GO" id="GO:0006508">
    <property type="term" value="P:proteolysis"/>
    <property type="evidence" value="ECO:0007669"/>
    <property type="project" value="UniProtKB-KW"/>
</dbReference>
<dbReference type="GO" id="GO:0005886">
    <property type="term" value="C:plasma membrane"/>
    <property type="evidence" value="ECO:0007669"/>
    <property type="project" value="UniProtKB-SubCell"/>
</dbReference>
<evidence type="ECO:0000256" key="12">
    <source>
        <dbReference type="ARBA" id="ARBA00023122"/>
    </source>
</evidence>
<feature type="compositionally biased region" description="Basic and acidic residues" evidence="18">
    <location>
        <begin position="394"/>
        <end position="403"/>
    </location>
</feature>
<accession>A0A543AR64</accession>
<evidence type="ECO:0000256" key="14">
    <source>
        <dbReference type="PIRNR" id="PIRNR006404"/>
    </source>
</evidence>
<evidence type="ECO:0000256" key="9">
    <source>
        <dbReference type="ARBA" id="ARBA00022833"/>
    </source>
</evidence>
<organism evidence="20 21">
    <name type="scientific">Stackebrandtia endophytica</name>
    <dbReference type="NCBI Taxonomy" id="1496996"/>
    <lineage>
        <taxon>Bacteria</taxon>
        <taxon>Bacillati</taxon>
        <taxon>Actinomycetota</taxon>
        <taxon>Actinomycetes</taxon>
        <taxon>Glycomycetales</taxon>
        <taxon>Glycomycetaceae</taxon>
        <taxon>Stackebrandtia</taxon>
    </lineage>
</organism>
<dbReference type="SUPFAM" id="SSF54631">
    <property type="entry name" value="CBS-domain pair"/>
    <property type="match status" value="1"/>
</dbReference>
<keyword evidence="7" id="KW-0677">Repeat</keyword>
<feature type="transmembrane region" description="Helical" evidence="14">
    <location>
        <begin position="25"/>
        <end position="47"/>
    </location>
</feature>
<comment type="cofactor">
    <cofactor evidence="14 16">
        <name>Zn(2+)</name>
        <dbReference type="ChEBI" id="CHEBI:29105"/>
    </cofactor>
    <text evidence="14 16">Binds 1 zinc ion per subunit.</text>
</comment>
<evidence type="ECO:0000256" key="1">
    <source>
        <dbReference type="ARBA" id="ARBA00004651"/>
    </source>
</evidence>
<keyword evidence="9 14" id="KW-0862">Zinc</keyword>
<dbReference type="PROSITE" id="PS51371">
    <property type="entry name" value="CBS"/>
    <property type="match status" value="1"/>
</dbReference>
<dbReference type="InParanoid" id="A0A543AR64"/>
<keyword evidence="12 17" id="KW-0129">CBS domain</keyword>
<evidence type="ECO:0000256" key="5">
    <source>
        <dbReference type="ARBA" id="ARBA00022692"/>
    </source>
</evidence>
<evidence type="ECO:0000256" key="16">
    <source>
        <dbReference type="PIRSR" id="PIRSR006404-2"/>
    </source>
</evidence>
<keyword evidence="13 14" id="KW-0472">Membrane</keyword>
<feature type="domain" description="CBS" evidence="19">
    <location>
        <begin position="264"/>
        <end position="323"/>
    </location>
</feature>
<dbReference type="InterPro" id="IPR016483">
    <property type="entry name" value="UCP006404_Pept_M50_CBS"/>
</dbReference>
<sequence>MTRSIEAMSEETPSIKRPGWRIGRVFGVPVIISPTWLILAVLVTVIYSDVVRAVLPQLADALVYLVSFGFVVTLCGSVFLHELGHALVSRHYRIGVRSITLEMLGGHTEMTSEAKTPKVEAVVALAGPAVSAVLGMIGVAALIITPPGTLAAQFAFQVAACNIIVAVYNALPGMPLDGGRALRALVWAIKGDKHVASQVAGWTGRVVAAATGIAGVVLYYFGIVTFIAVVFALMIAVVLWIGATRSIQIGQLGARFHLLSVRDLMRPAVEVPSGTPLAEALRRMREVGAVSVVVVDSAGKPLSLMSGEAVRVMPEARRPWVPVDDVCRQITDRNSLDLEWRGEEVIAAMRRHHTSEYAVVFGGRFQGLVRSADIAEVLDPRQAAASGHTMTRTPADRQKDEPT</sequence>
<feature type="binding site" evidence="16">
    <location>
        <position position="81"/>
    </location>
    <ligand>
        <name>Zn(2+)</name>
        <dbReference type="ChEBI" id="CHEBI:29105"/>
        <note>catalytic</note>
    </ligand>
</feature>